<dbReference type="OrthoDB" id="192280at2157"/>
<dbReference type="RefSeq" id="WP_177209078.1">
    <property type="nucleotide sequence ID" value="NZ_FOKW01000001.1"/>
</dbReference>
<dbReference type="Proteomes" id="UP000199161">
    <property type="component" value="Unassembled WGS sequence"/>
</dbReference>
<reference evidence="2" key="1">
    <citation type="submission" date="2016-10" db="EMBL/GenBank/DDBJ databases">
        <authorList>
            <person name="Varghese N."/>
            <person name="Submissions S."/>
        </authorList>
    </citation>
    <scope>NUCLEOTIDE SEQUENCE [LARGE SCALE GENOMIC DNA]</scope>
    <source>
        <strain evidence="2">DSM 13078</strain>
    </source>
</reference>
<protein>
    <recommendedName>
        <fullName evidence="3">Small CPxCG-related zinc finger protein</fullName>
    </recommendedName>
</protein>
<accession>A0A1I1DCV9</accession>
<proteinExistence type="predicted"/>
<gene>
    <name evidence="1" type="ORF">SAMN05444422_101525</name>
</gene>
<evidence type="ECO:0008006" key="3">
    <source>
        <dbReference type="Google" id="ProtNLM"/>
    </source>
</evidence>
<keyword evidence="2" id="KW-1185">Reference proteome</keyword>
<evidence type="ECO:0000313" key="1">
    <source>
        <dbReference type="EMBL" id="SFB72829.1"/>
    </source>
</evidence>
<evidence type="ECO:0000313" key="2">
    <source>
        <dbReference type="Proteomes" id="UP000199161"/>
    </source>
</evidence>
<sequence length="49" mass="5484">MSETCANCGSRVPARRYHIHLSSAEVLELPLCEGCRYKFVTADWVDAVV</sequence>
<organism evidence="1 2">
    <name type="scientific">Natronobacterium haloterrestre</name>
    <name type="common">Halobiforma haloterrestris</name>
    <dbReference type="NCBI Taxonomy" id="148448"/>
    <lineage>
        <taxon>Archaea</taxon>
        <taxon>Methanobacteriati</taxon>
        <taxon>Methanobacteriota</taxon>
        <taxon>Stenosarchaea group</taxon>
        <taxon>Halobacteria</taxon>
        <taxon>Halobacteriales</taxon>
        <taxon>Natrialbaceae</taxon>
        <taxon>Natronobacterium</taxon>
    </lineage>
</organism>
<dbReference type="EMBL" id="FOKW01000001">
    <property type="protein sequence ID" value="SFB72829.1"/>
    <property type="molecule type" value="Genomic_DNA"/>
</dbReference>
<dbReference type="AlphaFoldDB" id="A0A1I1DCV9"/>
<name>A0A1I1DCV9_NATHA</name>